<evidence type="ECO:0000313" key="2">
    <source>
        <dbReference type="EMBL" id="RFU31586.1"/>
    </source>
</evidence>
<accession>A0A3E2HDU9</accession>
<sequence>MYGRAGYSYSILQLQHPTATASYSYSILQLQHPTAMASFPPERLKCTTCKRFQAITNYPFRRGGFHTHSCSTCQIRLQNRYRKQRGIPVSEEGKVYQIQQATRQATRQAKNKEKQKKLAQENEIRKLIQRQKRRIQWRLSYNGFANKGKEEWIQRQQNSKGFWIDIWITQAQWQYVKAYESNFDYQAYSQWIDLRKQAIITIANREGWKPTSQEIITELTNLINLTSTDLTEHTERPIGELIEEPVEEYIGKPVEPMERLTEPVEEPEPGEEPVELIEGFTEPVEEPVEELEPVQEFTELTKLTEPTEEPNDEPFYQYCSSCNQDKLEIEYDGFRTCRSCRQRSRNNSRRQREEGMKASAEFFKATREQIELHLEIWTQKAGERSLIPLRKDWTRPLTVDDYIAGQEV</sequence>
<proteinExistence type="predicted"/>
<dbReference type="EMBL" id="NCSJ02000072">
    <property type="protein sequence ID" value="RFU31586.1"/>
    <property type="molecule type" value="Genomic_DNA"/>
</dbReference>
<dbReference type="OrthoDB" id="3565011at2759"/>
<organism evidence="2 3">
    <name type="scientific">Scytalidium lignicola</name>
    <name type="common">Hyphomycete</name>
    <dbReference type="NCBI Taxonomy" id="5539"/>
    <lineage>
        <taxon>Eukaryota</taxon>
        <taxon>Fungi</taxon>
        <taxon>Dikarya</taxon>
        <taxon>Ascomycota</taxon>
        <taxon>Pezizomycotina</taxon>
        <taxon>Leotiomycetes</taxon>
        <taxon>Leotiomycetes incertae sedis</taxon>
        <taxon>Scytalidium</taxon>
    </lineage>
</organism>
<keyword evidence="1" id="KW-0175">Coiled coil</keyword>
<feature type="non-terminal residue" evidence="2">
    <location>
        <position position="408"/>
    </location>
</feature>
<gene>
    <name evidence="2" type="ORF">B7463_g4753</name>
</gene>
<dbReference type="AlphaFoldDB" id="A0A3E2HDU9"/>
<keyword evidence="3" id="KW-1185">Reference proteome</keyword>
<reference evidence="2 3" key="1">
    <citation type="submission" date="2018-05" db="EMBL/GenBank/DDBJ databases">
        <title>Draft genome sequence of Scytalidium lignicola DSM 105466, a ubiquitous saprotrophic fungus.</title>
        <authorList>
            <person name="Buettner E."/>
            <person name="Gebauer A.M."/>
            <person name="Hofrichter M."/>
            <person name="Liers C."/>
            <person name="Kellner H."/>
        </authorList>
    </citation>
    <scope>NUCLEOTIDE SEQUENCE [LARGE SCALE GENOMIC DNA]</scope>
    <source>
        <strain evidence="2 3">DSM 105466</strain>
    </source>
</reference>
<evidence type="ECO:0000256" key="1">
    <source>
        <dbReference type="SAM" id="Coils"/>
    </source>
</evidence>
<comment type="caution">
    <text evidence="2">The sequence shown here is derived from an EMBL/GenBank/DDBJ whole genome shotgun (WGS) entry which is preliminary data.</text>
</comment>
<dbReference type="Proteomes" id="UP000258309">
    <property type="component" value="Unassembled WGS sequence"/>
</dbReference>
<protein>
    <submittedName>
        <fullName evidence="2">Uncharacterized protein</fullName>
    </submittedName>
</protein>
<evidence type="ECO:0000313" key="3">
    <source>
        <dbReference type="Proteomes" id="UP000258309"/>
    </source>
</evidence>
<feature type="coiled-coil region" evidence="1">
    <location>
        <begin position="102"/>
        <end position="131"/>
    </location>
</feature>
<feature type="non-terminal residue" evidence="2">
    <location>
        <position position="1"/>
    </location>
</feature>
<name>A0A3E2HDU9_SCYLI</name>